<dbReference type="NCBIfam" id="NF005511">
    <property type="entry name" value="PRK07121.1-4"/>
    <property type="match status" value="1"/>
</dbReference>
<comment type="cofactor">
    <cofactor evidence="1">
        <name>FAD</name>
        <dbReference type="ChEBI" id="CHEBI:57692"/>
    </cofactor>
</comment>
<keyword evidence="4" id="KW-0560">Oxidoreductase</keyword>
<evidence type="ECO:0000256" key="4">
    <source>
        <dbReference type="ARBA" id="ARBA00023002"/>
    </source>
</evidence>
<dbReference type="SUPFAM" id="SSF51905">
    <property type="entry name" value="FAD/NAD(P)-binding domain"/>
    <property type="match status" value="1"/>
</dbReference>
<evidence type="ECO:0000256" key="1">
    <source>
        <dbReference type="ARBA" id="ARBA00001974"/>
    </source>
</evidence>
<dbReference type="RefSeq" id="WP_096510009.1">
    <property type="nucleotide sequence ID" value="NZ_AP017423.2"/>
</dbReference>
<dbReference type="EMBL" id="AP017423">
    <property type="protein sequence ID" value="BCX69430.1"/>
    <property type="molecule type" value="Genomic_DNA"/>
</dbReference>
<protein>
    <submittedName>
        <fullName evidence="6">FAD-binding protein</fullName>
    </submittedName>
</protein>
<sequence length="559" mass="60284">MDGLNGLTELRVNSAEQLSWDDRCDLLIVGFGGAGACAAIEAASRGLAVLALDRFEGGGATALSGGVVYAGGGTPYQRQAGYEDTDEAMFNYLRQEVGDAVSSRTLKEFCEGSRAQLAWLERQGVAFESSVPPHKTSYPSDQYYLYYSGNEAVPAYAASAKPAPRGHRTKGPGMSGASLFAPLKASALRHGARLRSQCEVRRLVLDHNDRVLGVEAWQLPPGSRAARQHARLSRWAAAIHMYAPALADRLRARQKRIEQSHAIRQLIRAEHAVLLSSGGFIFNREWVEKHAPQYLAGLPLGTTGCNGSGIALGQSAGGNVARMDKVSAWRFINPPLAWARGLIVNGRGQRYANEEIYGATLGHAMVEEQDGRAILILNRALVREALRQVGPGKVWNFQRLPVLLNLLFNAKRSNSLTGLAKRCNLPPERLRQSVERYTRAAQGVIADEFGKSGAMLANLEQGPWYALDLSFDSKLFPCPVITLGGLKVCERSGRVLDHAGVPIHGLYSAGRNAVGVASNLYVSGLSLADCIYSGRRAAAHVADQIAVQTTGSGEQQCNV</sequence>
<dbReference type="InterPro" id="IPR027477">
    <property type="entry name" value="Succ_DH/fumarate_Rdtase_cat_sf"/>
</dbReference>
<dbReference type="Gene3D" id="3.50.50.60">
    <property type="entry name" value="FAD/NAD(P)-binding domain"/>
    <property type="match status" value="2"/>
</dbReference>
<dbReference type="InterPro" id="IPR003953">
    <property type="entry name" value="FAD-dep_OxRdtase_2_FAD-bd"/>
</dbReference>
<keyword evidence="7" id="KW-1185">Reference proteome</keyword>
<evidence type="ECO:0000256" key="2">
    <source>
        <dbReference type="ARBA" id="ARBA00022630"/>
    </source>
</evidence>
<evidence type="ECO:0000313" key="7">
    <source>
        <dbReference type="Proteomes" id="UP000218595"/>
    </source>
</evidence>
<keyword evidence="3" id="KW-0274">FAD</keyword>
<accession>A0ABM7RUK0</accession>
<feature type="domain" description="FAD-dependent oxidoreductase 2 FAD-binding" evidence="5">
    <location>
        <begin position="25"/>
        <end position="516"/>
    </location>
</feature>
<dbReference type="InterPro" id="IPR036188">
    <property type="entry name" value="FAD/NAD-bd_sf"/>
</dbReference>
<dbReference type="PANTHER" id="PTHR43400">
    <property type="entry name" value="FUMARATE REDUCTASE"/>
    <property type="match status" value="1"/>
</dbReference>
<evidence type="ECO:0000256" key="3">
    <source>
        <dbReference type="ARBA" id="ARBA00022827"/>
    </source>
</evidence>
<dbReference type="Proteomes" id="UP000218595">
    <property type="component" value="Chromosome"/>
</dbReference>
<dbReference type="Gene3D" id="3.90.700.10">
    <property type="entry name" value="Succinate dehydrogenase/fumarate reductase flavoprotein, catalytic domain"/>
    <property type="match status" value="1"/>
</dbReference>
<dbReference type="SUPFAM" id="SSF56425">
    <property type="entry name" value="Succinate dehydrogenase/fumarate reductase flavoprotein, catalytic domain"/>
    <property type="match status" value="1"/>
</dbReference>
<keyword evidence="2" id="KW-0285">Flavoprotein</keyword>
<dbReference type="InterPro" id="IPR050315">
    <property type="entry name" value="FAD-oxidoreductase_2"/>
</dbReference>
<reference evidence="6 7" key="1">
    <citation type="submission" date="2016-04" db="EMBL/GenBank/DDBJ databases">
        <title>Complete genome sequence of Pseudomonas sp. LAB-08 isolated from TCE contaminated aquifer soil.</title>
        <authorList>
            <person name="Dohra H."/>
            <person name="Suzuki K."/>
            <person name="Fatma A."/>
            <person name="Inuzuka Y."/>
            <person name="Honjo M."/>
            <person name="Tashiro Y."/>
            <person name="Futamata H."/>
        </authorList>
    </citation>
    <scope>NUCLEOTIDE SEQUENCE [LARGE SCALE GENOMIC DNA]</scope>
    <source>
        <strain evidence="6 7">LAB-08</strain>
    </source>
</reference>
<evidence type="ECO:0000259" key="5">
    <source>
        <dbReference type="Pfam" id="PF00890"/>
    </source>
</evidence>
<proteinExistence type="predicted"/>
<organism evidence="6 7">
    <name type="scientific">Pseudomonas izuensis</name>
    <dbReference type="NCBI Taxonomy" id="2684212"/>
    <lineage>
        <taxon>Bacteria</taxon>
        <taxon>Pseudomonadati</taxon>
        <taxon>Pseudomonadota</taxon>
        <taxon>Gammaproteobacteria</taxon>
        <taxon>Pseudomonadales</taxon>
        <taxon>Pseudomonadaceae</taxon>
        <taxon>Pseudomonas</taxon>
    </lineage>
</organism>
<evidence type="ECO:0000313" key="6">
    <source>
        <dbReference type="EMBL" id="BCX69430.1"/>
    </source>
</evidence>
<gene>
    <name evidence="6" type="ORF">LAB08_R40770</name>
</gene>
<name>A0ABM7RUK0_9PSED</name>
<dbReference type="PANTHER" id="PTHR43400:SF10">
    <property type="entry name" value="3-OXOSTEROID 1-DEHYDROGENASE"/>
    <property type="match status" value="1"/>
</dbReference>
<dbReference type="Pfam" id="PF00890">
    <property type="entry name" value="FAD_binding_2"/>
    <property type="match status" value="1"/>
</dbReference>